<name>A0A7C9BCM6_9BACT</name>
<dbReference type="Pfam" id="PF00144">
    <property type="entry name" value="Beta-lactamase"/>
    <property type="match status" value="1"/>
</dbReference>
<evidence type="ECO:0000313" key="3">
    <source>
        <dbReference type="EMBL" id="MPR35642.1"/>
    </source>
</evidence>
<evidence type="ECO:0000256" key="1">
    <source>
        <dbReference type="SAM" id="Phobius"/>
    </source>
</evidence>
<organism evidence="3 4">
    <name type="scientific">Salmonirosea aquatica</name>
    <dbReference type="NCBI Taxonomy" id="2654236"/>
    <lineage>
        <taxon>Bacteria</taxon>
        <taxon>Pseudomonadati</taxon>
        <taxon>Bacteroidota</taxon>
        <taxon>Cytophagia</taxon>
        <taxon>Cytophagales</taxon>
        <taxon>Spirosomataceae</taxon>
        <taxon>Salmonirosea</taxon>
    </lineage>
</organism>
<dbReference type="EMBL" id="WHLY01000002">
    <property type="protein sequence ID" value="MPR35642.1"/>
    <property type="molecule type" value="Genomic_DNA"/>
</dbReference>
<keyword evidence="4" id="KW-1185">Reference proteome</keyword>
<keyword evidence="1" id="KW-1133">Transmembrane helix</keyword>
<keyword evidence="1" id="KW-0812">Transmembrane</keyword>
<dbReference type="Proteomes" id="UP000479293">
    <property type="component" value="Unassembled WGS sequence"/>
</dbReference>
<dbReference type="GO" id="GO:0016787">
    <property type="term" value="F:hydrolase activity"/>
    <property type="evidence" value="ECO:0007669"/>
    <property type="project" value="UniProtKB-KW"/>
</dbReference>
<keyword evidence="3" id="KW-0378">Hydrolase</keyword>
<keyword evidence="1" id="KW-0472">Membrane</keyword>
<dbReference type="InterPro" id="IPR001466">
    <property type="entry name" value="Beta-lactam-related"/>
</dbReference>
<dbReference type="PANTHER" id="PTHR46825:SF9">
    <property type="entry name" value="BETA-LACTAMASE-RELATED DOMAIN-CONTAINING PROTEIN"/>
    <property type="match status" value="1"/>
</dbReference>
<dbReference type="PROSITE" id="PS51257">
    <property type="entry name" value="PROKAR_LIPOPROTEIN"/>
    <property type="match status" value="1"/>
</dbReference>
<dbReference type="AlphaFoldDB" id="A0A7C9BCM6"/>
<dbReference type="Gene3D" id="3.40.710.10">
    <property type="entry name" value="DD-peptidase/beta-lactamase superfamily"/>
    <property type="match status" value="1"/>
</dbReference>
<reference evidence="3 4" key="1">
    <citation type="submission" date="2019-10" db="EMBL/GenBank/DDBJ databases">
        <title>Draft Genome Sequence of Cytophagaceae sp. SJW1-29.</title>
        <authorList>
            <person name="Choi A."/>
        </authorList>
    </citation>
    <scope>NUCLEOTIDE SEQUENCE [LARGE SCALE GENOMIC DNA]</scope>
    <source>
        <strain evidence="3 4">SJW1-29</strain>
    </source>
</reference>
<dbReference type="InterPro" id="IPR012338">
    <property type="entry name" value="Beta-lactam/transpept-like"/>
</dbReference>
<dbReference type="RefSeq" id="WP_152762877.1">
    <property type="nucleotide sequence ID" value="NZ_WHLY01000002.1"/>
</dbReference>
<feature type="transmembrane region" description="Helical" evidence="1">
    <location>
        <begin position="377"/>
        <end position="395"/>
    </location>
</feature>
<dbReference type="PANTHER" id="PTHR46825">
    <property type="entry name" value="D-ALANYL-D-ALANINE-CARBOXYPEPTIDASE/ENDOPEPTIDASE AMPH"/>
    <property type="match status" value="1"/>
</dbReference>
<evidence type="ECO:0000313" key="4">
    <source>
        <dbReference type="Proteomes" id="UP000479293"/>
    </source>
</evidence>
<dbReference type="SUPFAM" id="SSF56601">
    <property type="entry name" value="beta-lactamase/transpeptidase-like"/>
    <property type="match status" value="1"/>
</dbReference>
<feature type="domain" description="Beta-lactamase-related" evidence="2">
    <location>
        <begin position="37"/>
        <end position="347"/>
    </location>
</feature>
<accession>A0A7C9BCM6</accession>
<proteinExistence type="predicted"/>
<comment type="caution">
    <text evidence="3">The sequence shown here is derived from an EMBL/GenBank/DDBJ whole genome shotgun (WGS) entry which is preliminary data.</text>
</comment>
<feature type="transmembrane region" description="Helical" evidence="1">
    <location>
        <begin position="457"/>
        <end position="480"/>
    </location>
</feature>
<feature type="transmembrane region" description="Helical" evidence="1">
    <location>
        <begin position="416"/>
        <end position="437"/>
    </location>
</feature>
<dbReference type="InterPro" id="IPR050491">
    <property type="entry name" value="AmpC-like"/>
</dbReference>
<sequence>MTLFLKSALFISFLIFACILGFQESCAQSDSLAVKIDHYIQDRLNTSSLPGLAIAVVRKDSIVLVKGYGTTDGKRITADTPFAIASLSKAFTALAILQLVEKGAVDLDAPVNRYLPSFVIDDPRGTSITIRQLLHQTSGLADTGFPELAFAEQPHTLDQAVERLKTARLVSAPGEQFHYHNPNYQVLAKVVEAVSQEEFSDYLRKHWFVPLGMSHTQNVALTHLFYAAPDGLPRGNIFAFGKAIPIQEPQWFVNGAAGMISTANDMAHWLQLQLNEGVINNRPLISRQSVALSHSLPSNPASTYAMGWYANDNKDLYHSGILWTYSAEQILLTESGYGIVLLFNGGLNPFVDYYSFIHDIAELTAHEVPPVSRWPDWVFQACLLGILVVGLGLSIRRIIRKRSGKHKFRHYPAWRSWFGVIGRLWPLFLLLLIPFIITALSKRVLNWERIFLMMPDVILLLGALALSNSILSIIQTIDFIKIRQVKKESQN</sequence>
<protein>
    <submittedName>
        <fullName evidence="3">Serine hydrolase</fullName>
    </submittedName>
</protein>
<evidence type="ECO:0000259" key="2">
    <source>
        <dbReference type="Pfam" id="PF00144"/>
    </source>
</evidence>
<gene>
    <name evidence="3" type="ORF">GBK04_20375</name>
</gene>